<dbReference type="CDD" id="cd01949">
    <property type="entry name" value="GGDEF"/>
    <property type="match status" value="1"/>
</dbReference>
<keyword evidence="6" id="KW-1185">Reference proteome</keyword>
<dbReference type="InterPro" id="IPR029787">
    <property type="entry name" value="Nucleotide_cyclase"/>
</dbReference>
<keyword evidence="2" id="KW-1133">Transmembrane helix</keyword>
<dbReference type="Gene3D" id="3.30.70.270">
    <property type="match status" value="1"/>
</dbReference>
<evidence type="ECO:0000313" key="6">
    <source>
        <dbReference type="Proteomes" id="UP000568664"/>
    </source>
</evidence>
<reference evidence="5 6" key="1">
    <citation type="submission" date="2020-04" db="EMBL/GenBank/DDBJ databases">
        <title>Thalassotalea sp. M1531, isolated from the surface of marine red alga.</title>
        <authorList>
            <person name="Pang L."/>
            <person name="Lu D.-C."/>
        </authorList>
    </citation>
    <scope>NUCLEOTIDE SEQUENCE [LARGE SCALE GENOMIC DNA]</scope>
    <source>
        <strain evidence="5 6">M1531</strain>
    </source>
</reference>
<feature type="transmembrane region" description="Helical" evidence="2">
    <location>
        <begin position="12"/>
        <end position="35"/>
    </location>
</feature>
<dbReference type="InterPro" id="IPR000160">
    <property type="entry name" value="GGDEF_dom"/>
</dbReference>
<dbReference type="Pfam" id="PF00563">
    <property type="entry name" value="EAL"/>
    <property type="match status" value="1"/>
</dbReference>
<feature type="transmembrane region" description="Helical" evidence="2">
    <location>
        <begin position="68"/>
        <end position="86"/>
    </location>
</feature>
<organism evidence="5 6">
    <name type="scientific">Thalassotalea algicola</name>
    <dbReference type="NCBI Taxonomy" id="2716224"/>
    <lineage>
        <taxon>Bacteria</taxon>
        <taxon>Pseudomonadati</taxon>
        <taxon>Pseudomonadota</taxon>
        <taxon>Gammaproteobacteria</taxon>
        <taxon>Alteromonadales</taxon>
        <taxon>Colwelliaceae</taxon>
        <taxon>Thalassotalea</taxon>
    </lineage>
</organism>
<dbReference type="PROSITE" id="PS50887">
    <property type="entry name" value="GGDEF"/>
    <property type="match status" value="1"/>
</dbReference>
<dbReference type="SUPFAM" id="SSF141868">
    <property type="entry name" value="EAL domain-like"/>
    <property type="match status" value="1"/>
</dbReference>
<dbReference type="Gene3D" id="3.20.20.450">
    <property type="entry name" value="EAL domain"/>
    <property type="match status" value="1"/>
</dbReference>
<gene>
    <name evidence="5" type="ORF">HII17_05405</name>
</gene>
<keyword evidence="2" id="KW-0472">Membrane</keyword>
<dbReference type="InterPro" id="IPR035919">
    <property type="entry name" value="EAL_sf"/>
</dbReference>
<feature type="domain" description="EAL" evidence="3">
    <location>
        <begin position="512"/>
        <end position="767"/>
    </location>
</feature>
<dbReference type="InterPro" id="IPR029016">
    <property type="entry name" value="GAF-like_dom_sf"/>
</dbReference>
<dbReference type="NCBIfam" id="TIGR00254">
    <property type="entry name" value="GGDEF"/>
    <property type="match status" value="1"/>
</dbReference>
<dbReference type="Pfam" id="PF13185">
    <property type="entry name" value="GAF_2"/>
    <property type="match status" value="1"/>
</dbReference>
<feature type="domain" description="GGDEF" evidence="4">
    <location>
        <begin position="370"/>
        <end position="503"/>
    </location>
</feature>
<feature type="transmembrane region" description="Helical" evidence="2">
    <location>
        <begin position="41"/>
        <end position="61"/>
    </location>
</feature>
<dbReference type="SUPFAM" id="SSF55073">
    <property type="entry name" value="Nucleotide cyclase"/>
    <property type="match status" value="1"/>
</dbReference>
<comment type="cofactor">
    <cofactor evidence="1">
        <name>Mg(2+)</name>
        <dbReference type="ChEBI" id="CHEBI:18420"/>
    </cofactor>
</comment>
<keyword evidence="2" id="KW-0812">Transmembrane</keyword>
<dbReference type="SMART" id="SM00052">
    <property type="entry name" value="EAL"/>
    <property type="match status" value="1"/>
</dbReference>
<proteinExistence type="predicted"/>
<dbReference type="InterPro" id="IPR043128">
    <property type="entry name" value="Rev_trsase/Diguanyl_cyclase"/>
</dbReference>
<dbReference type="SMART" id="SM00267">
    <property type="entry name" value="GGDEF"/>
    <property type="match status" value="1"/>
</dbReference>
<dbReference type="Gene3D" id="3.30.450.40">
    <property type="match status" value="1"/>
</dbReference>
<accession>A0A7Y0Q6B2</accession>
<dbReference type="FunFam" id="3.30.70.270:FF:000001">
    <property type="entry name" value="Diguanylate cyclase domain protein"/>
    <property type="match status" value="1"/>
</dbReference>
<dbReference type="PROSITE" id="PS50883">
    <property type="entry name" value="EAL"/>
    <property type="match status" value="1"/>
</dbReference>
<sequence length="771" mass="87205">MDKHKKRRSSEEVVLMSMSAFASIVILPFACYRFMEQHWPSFFTDLALITGLLSVFICVYFTRKIKLAAWLAISIAVIGICLIVKFNGTFPIYWCYPVIIATYFLIKPTVAVFICLGMLSVLLALVMDILAFVDLFTFLATSLITIVFSYVFSKKTLHQHKKISHNAHVMQLRNQALEEIVHGSDLSGSLDNLCRNIEHGFAGMKCCVALVSADRKVIEVGAAPSMKDNFISAVAEQEIVLSLNPCAYAIKSKSRVVIEDIAQSHQWPQWRDICVLNGLGACWSEPILGSNGQVLGTFSFYHVAARKPTRKETALIIQVANLVSMAIERERSNHLIWHQANFDQLTNLPNRNMMQDHLKQSLAVANRERKQVAVAFLDLDHFKEVNDRLGHDIGDLFLIETAKRLKACLRATDDVARLGGDEFVVTMTNIDGYRDIEVITEHIVNALSTPYYLQNEIVHSSVSIGVTVYPDDGRDIDTLLKNADQAMYGAKHSGRNGCHFFTAAMRDVAEQRYQMLQDLRVALAQQQFMLYYQPIVCMKSQQIIKAEALLRWQHPDKGIIYPNDFISLAEETGLIVDIGNWVVEQVIEQLTDWQTQIHPEFQVSINTSPVQYRQGYHHLAQWTKKMRMKCLSSNALCLEITENLLMSDKIEVHQTLTQLQEVGLEIAIDDFGTGYSSFGYLKQYSADYLKIDQSFVNKITQDPKELALCEAIIVMAKKLGIKVIAEGIETLAQAQLLNKIGCDYAQGYYFAKPMTKDDFEAYISQKLLIEV</sequence>
<dbReference type="PANTHER" id="PTHR44757">
    <property type="entry name" value="DIGUANYLATE CYCLASE DGCP"/>
    <property type="match status" value="1"/>
</dbReference>
<evidence type="ECO:0000256" key="1">
    <source>
        <dbReference type="ARBA" id="ARBA00001946"/>
    </source>
</evidence>
<dbReference type="Proteomes" id="UP000568664">
    <property type="component" value="Unassembled WGS sequence"/>
</dbReference>
<dbReference type="InterPro" id="IPR003018">
    <property type="entry name" value="GAF"/>
</dbReference>
<feature type="transmembrane region" description="Helical" evidence="2">
    <location>
        <begin position="98"/>
        <end position="125"/>
    </location>
</feature>
<dbReference type="InterPro" id="IPR052155">
    <property type="entry name" value="Biofilm_reg_signaling"/>
</dbReference>
<dbReference type="RefSeq" id="WP_169074346.1">
    <property type="nucleotide sequence ID" value="NZ_JABBXH010000002.1"/>
</dbReference>
<name>A0A7Y0Q6B2_9GAMM</name>
<evidence type="ECO:0000259" key="3">
    <source>
        <dbReference type="PROSITE" id="PS50883"/>
    </source>
</evidence>
<dbReference type="SUPFAM" id="SSF55781">
    <property type="entry name" value="GAF domain-like"/>
    <property type="match status" value="1"/>
</dbReference>
<evidence type="ECO:0000259" key="4">
    <source>
        <dbReference type="PROSITE" id="PS50887"/>
    </source>
</evidence>
<comment type="caution">
    <text evidence="5">The sequence shown here is derived from an EMBL/GenBank/DDBJ whole genome shotgun (WGS) entry which is preliminary data.</text>
</comment>
<feature type="transmembrane region" description="Helical" evidence="2">
    <location>
        <begin position="132"/>
        <end position="152"/>
    </location>
</feature>
<dbReference type="InterPro" id="IPR001633">
    <property type="entry name" value="EAL_dom"/>
</dbReference>
<dbReference type="SMART" id="SM00065">
    <property type="entry name" value="GAF"/>
    <property type="match status" value="1"/>
</dbReference>
<dbReference type="CDD" id="cd01948">
    <property type="entry name" value="EAL"/>
    <property type="match status" value="1"/>
</dbReference>
<evidence type="ECO:0000313" key="5">
    <source>
        <dbReference type="EMBL" id="NMP30996.1"/>
    </source>
</evidence>
<dbReference type="Pfam" id="PF00990">
    <property type="entry name" value="GGDEF"/>
    <property type="match status" value="1"/>
</dbReference>
<protein>
    <submittedName>
        <fullName evidence="5">EAL domain-containing protein</fullName>
    </submittedName>
</protein>
<dbReference type="EMBL" id="JABBXH010000002">
    <property type="protein sequence ID" value="NMP30996.1"/>
    <property type="molecule type" value="Genomic_DNA"/>
</dbReference>
<evidence type="ECO:0000256" key="2">
    <source>
        <dbReference type="SAM" id="Phobius"/>
    </source>
</evidence>
<dbReference type="PANTHER" id="PTHR44757:SF2">
    <property type="entry name" value="BIOFILM ARCHITECTURE MAINTENANCE PROTEIN MBAA"/>
    <property type="match status" value="1"/>
</dbReference>
<dbReference type="GO" id="GO:0003824">
    <property type="term" value="F:catalytic activity"/>
    <property type="evidence" value="ECO:0007669"/>
    <property type="project" value="UniProtKB-ARBA"/>
</dbReference>
<dbReference type="AlphaFoldDB" id="A0A7Y0Q6B2"/>